<dbReference type="GO" id="GO:0090050">
    <property type="term" value="P:positive regulation of cell migration involved in sprouting angiogenesis"/>
    <property type="evidence" value="ECO:0007669"/>
    <property type="project" value="Ensembl"/>
</dbReference>
<protein>
    <submittedName>
        <fullName evidence="2">Junctional cadherin 5 associated</fullName>
    </submittedName>
</protein>
<dbReference type="FunCoup" id="G1T6Q5">
    <property type="interactions" value="61"/>
</dbReference>
<reference evidence="2 3" key="1">
    <citation type="journal article" date="2011" name="Nature">
        <title>A high-resolution map of human evolutionary constraint using 29 mammals.</title>
        <authorList>
            <person name="Lindblad-Toh K."/>
            <person name="Garber M."/>
            <person name="Zuk O."/>
            <person name="Lin M.F."/>
            <person name="Parker B.J."/>
            <person name="Washietl S."/>
            <person name="Kheradpour P."/>
            <person name="Ernst J."/>
            <person name="Jordan G."/>
            <person name="Mauceli E."/>
            <person name="Ward L.D."/>
            <person name="Lowe C.B."/>
            <person name="Holloway A.K."/>
            <person name="Clamp M."/>
            <person name="Gnerre S."/>
            <person name="Alfoldi J."/>
            <person name="Beal K."/>
            <person name="Chang J."/>
            <person name="Clawson H."/>
            <person name="Cuff J."/>
            <person name="Di Palma F."/>
            <person name="Fitzgerald S."/>
            <person name="Flicek P."/>
            <person name="Guttman M."/>
            <person name="Hubisz M.J."/>
            <person name="Jaffe D.B."/>
            <person name="Jungreis I."/>
            <person name="Kent W.J."/>
            <person name="Kostka D."/>
            <person name="Lara M."/>
            <person name="Martins A.L."/>
            <person name="Massingham T."/>
            <person name="Moltke I."/>
            <person name="Raney B.J."/>
            <person name="Rasmussen M.D."/>
            <person name="Robinson J."/>
            <person name="Stark A."/>
            <person name="Vilella A.J."/>
            <person name="Wen J."/>
            <person name="Xie X."/>
            <person name="Zody M.C."/>
            <person name="Baldwin J."/>
            <person name="Bloom T."/>
            <person name="Chin C.W."/>
            <person name="Heiman D."/>
            <person name="Nicol R."/>
            <person name="Nusbaum C."/>
            <person name="Young S."/>
            <person name="Wilkinson J."/>
            <person name="Worley K.C."/>
            <person name="Kovar C.L."/>
            <person name="Muzny D.M."/>
            <person name="Gibbs R.A."/>
            <person name="Cree A."/>
            <person name="Dihn H.H."/>
            <person name="Fowler G."/>
            <person name="Jhangiani S."/>
            <person name="Joshi V."/>
            <person name="Lee S."/>
            <person name="Lewis L.R."/>
            <person name="Nazareth L.V."/>
            <person name="Okwuonu G."/>
            <person name="Santibanez J."/>
            <person name="Warren W.C."/>
            <person name="Mardis E.R."/>
            <person name="Weinstock G.M."/>
            <person name="Wilson R.K."/>
            <person name="Delehaunty K."/>
            <person name="Dooling D."/>
            <person name="Fronik C."/>
            <person name="Fulton L."/>
            <person name="Fulton B."/>
            <person name="Graves T."/>
            <person name="Minx P."/>
            <person name="Sodergren E."/>
            <person name="Birney E."/>
            <person name="Margulies E.H."/>
            <person name="Herrero J."/>
            <person name="Green E.D."/>
            <person name="Haussler D."/>
            <person name="Siepel A."/>
            <person name="Goldman N."/>
            <person name="Pollard K.S."/>
            <person name="Pedersen J.S."/>
            <person name="Lander E.S."/>
            <person name="Kellis M."/>
        </authorList>
    </citation>
    <scope>NUCLEOTIDE SEQUENCE [LARGE SCALE GENOMIC DNA]</scope>
    <source>
        <strain evidence="2 3">Thorbecke inbred</strain>
    </source>
</reference>
<feature type="region of interest" description="Disordered" evidence="1">
    <location>
        <begin position="550"/>
        <end position="577"/>
    </location>
</feature>
<dbReference type="GO" id="GO:1903589">
    <property type="term" value="P:positive regulation of blood vessel endothelial cell proliferation involved in sprouting angiogenesis"/>
    <property type="evidence" value="ECO:0007669"/>
    <property type="project" value="Ensembl"/>
</dbReference>
<dbReference type="STRING" id="9986.ENSOCUP00000012118"/>
<feature type="region of interest" description="Disordered" evidence="1">
    <location>
        <begin position="401"/>
        <end position="530"/>
    </location>
</feature>
<dbReference type="InterPro" id="IPR028221">
    <property type="entry name" value="JCAD"/>
</dbReference>
<dbReference type="InParanoid" id="G1T6Q5"/>
<feature type="region of interest" description="Disordered" evidence="1">
    <location>
        <begin position="630"/>
        <end position="757"/>
    </location>
</feature>
<feature type="compositionally biased region" description="Basic and acidic residues" evidence="1">
    <location>
        <begin position="154"/>
        <end position="163"/>
    </location>
</feature>
<organism evidence="2 3">
    <name type="scientific">Oryctolagus cuniculus</name>
    <name type="common">Rabbit</name>
    <dbReference type="NCBI Taxonomy" id="9986"/>
    <lineage>
        <taxon>Eukaryota</taxon>
        <taxon>Metazoa</taxon>
        <taxon>Chordata</taxon>
        <taxon>Craniata</taxon>
        <taxon>Vertebrata</taxon>
        <taxon>Euteleostomi</taxon>
        <taxon>Mammalia</taxon>
        <taxon>Eutheria</taxon>
        <taxon>Euarchontoglires</taxon>
        <taxon>Glires</taxon>
        <taxon>Lagomorpha</taxon>
        <taxon>Leporidae</taxon>
        <taxon>Oryctolagus</taxon>
    </lineage>
</organism>
<accession>G1T6Q5</accession>
<reference evidence="2" key="3">
    <citation type="submission" date="2025-09" db="UniProtKB">
        <authorList>
            <consortium name="Ensembl"/>
        </authorList>
    </citation>
    <scope>IDENTIFICATION</scope>
    <source>
        <strain evidence="2">Thorbecke</strain>
    </source>
</reference>
<feature type="compositionally biased region" description="Basic and acidic residues" evidence="1">
    <location>
        <begin position="98"/>
        <end position="109"/>
    </location>
</feature>
<feature type="compositionally biased region" description="Low complexity" evidence="1">
    <location>
        <begin position="704"/>
        <end position="729"/>
    </location>
</feature>
<feature type="region of interest" description="Disordered" evidence="1">
    <location>
        <begin position="1027"/>
        <end position="1130"/>
    </location>
</feature>
<dbReference type="PANTHER" id="PTHR34757">
    <property type="entry name" value="JUNCTIONAL PROTEIN ASSOCIATED WITH CORONARY ARTERY DISEASE"/>
    <property type="match status" value="1"/>
</dbReference>
<feature type="compositionally biased region" description="Basic and acidic residues" evidence="1">
    <location>
        <begin position="518"/>
        <end position="527"/>
    </location>
</feature>
<feature type="compositionally biased region" description="Basic and acidic residues" evidence="1">
    <location>
        <begin position="898"/>
        <end position="913"/>
    </location>
</feature>
<feature type="compositionally biased region" description="Basic and acidic residues" evidence="1">
    <location>
        <begin position="482"/>
        <end position="496"/>
    </location>
</feature>
<proteinExistence type="predicted"/>
<dbReference type="EMBL" id="AAGW02059498">
    <property type="status" value="NOT_ANNOTATED_CDS"/>
    <property type="molecule type" value="Genomic_DNA"/>
</dbReference>
<feature type="compositionally biased region" description="Polar residues" evidence="1">
    <location>
        <begin position="348"/>
        <end position="359"/>
    </location>
</feature>
<keyword evidence="3" id="KW-1185">Reference proteome</keyword>
<dbReference type="Pfam" id="PF15351">
    <property type="entry name" value="JCAD"/>
    <property type="match status" value="1"/>
</dbReference>
<feature type="region of interest" description="Disordered" evidence="1">
    <location>
        <begin position="243"/>
        <end position="388"/>
    </location>
</feature>
<dbReference type="eggNOG" id="ENOG502QURJ">
    <property type="taxonomic scope" value="Eukaryota"/>
</dbReference>
<feature type="region of interest" description="Disordered" evidence="1">
    <location>
        <begin position="154"/>
        <end position="226"/>
    </location>
</feature>
<evidence type="ECO:0000313" key="3">
    <source>
        <dbReference type="Proteomes" id="UP000001811"/>
    </source>
</evidence>
<feature type="region of interest" description="Disordered" evidence="1">
    <location>
        <begin position="778"/>
        <end position="971"/>
    </location>
</feature>
<feature type="compositionally biased region" description="Basic and acidic residues" evidence="1">
    <location>
        <begin position="791"/>
        <end position="800"/>
    </location>
</feature>
<evidence type="ECO:0000313" key="2">
    <source>
        <dbReference type="Ensembl" id="ENSOCUP00000012118.3"/>
    </source>
</evidence>
<sequence>MYSVEDLLISHGYAPSRELPAPRPESPEGRPQARTRTRTGHGLLNGCEDGPAAPARRKTPPGKGHVNDPDRRRREPPSAAEAGFSNRPALVWSAQPPPRDDPGHWRRGPEGSGLLGSRERKELGIRAMAQAHSLPAPMQEGPWEVGGRTEKVTRKATWEEELRTSPGRWPDGSLESWSQPRQLGRQMSDGGGQRLPHNLYPLGPAEPAWTAQSKRKSRSLPRVLSPESLRYMEVPIPFSDGHVPGVPQMLPYPNCAPSLDCKRNPEKAPLPRPKFGRPVKQGGGGHGDPQASQHGAPHVSCWSKANEPRHELCGSDPGLEPPVYVPPPSYRSPPEHIPNPYLEDAAPTPSSSGHGQQPHLTEKPRLPSSGSGDEYGVGQCSPCPAGVQYIPFDDPRIRHIKLAWPHGDRQDATPEGSSCGLGPVAPPEPARNITQLDGAGRNPRNPTPPSGDDRGLAFAEPSPQWLWGQLPRNRDNGGPPDPTDHRITRDGEHGHTEGLVSRASPHGESLCETQAKLKKSETGPELKRRSKKKVNETIFCLVSIPVKSESQLPDTDRNNNDLKQGARQVNGADKSPLSASCTDLELQALTGSLVGRPALCTQAPGEPEKDRHANDLRFLYLTGHTELTYPGVWPGHQYRDQQTQTSFPEEPKSSQQPTELGAAGHVAPTPRRADPAASDPGTHTVACASRDHAQNLQGQASPLSPASNSAFSRASSSSSSTTWAPAAKAGPSVDGRAPQPEVVKGETAAGSCNSQQPFGQFLLKPVSRRPWDLISQLESFNKELQEEEESHPDSDGRRGSGSEGSEGQGPWEDGDPSLEKHPGFPESHREEREERQPKAWGPQHPEFRSGGAKSQSGGWSEQVAPGWPQACPRSPRGPPQAEDGRGAVFLAADGGAIIEKRDQAEGRSAREPVHSPSPPRRAESSRASDAWPAAPACAAGLREPTRDASALRVSGAAPPEAGETPAPLPLAARSRGLSAPDLRCVGLREQHPIGSDGSWGDSSAAEIPPGETLQARAARILGIEVAVESLLPDSSRTRQSQRPEPPREASQASSAPSDGPTATADAFYGRRKCGWTESPLFVGEREGTRRGPPAPEPSAADGVLAGQVPSPEPQPDALEPKPSECRAGGLAPSFRSTLFHVIERTPGAAGSEKRLRSPSKVIESLQEKLAAPPRRADPGRLMRMKEVSSVSRMRCLSFQSADRAAEEAGQPAGCGSPRGGDRAHPRGLSSAPARGGVSWEDLGHPAAQRDRIASEDSWCPEAYDPSRVERV</sequence>
<reference evidence="2" key="2">
    <citation type="submission" date="2025-08" db="UniProtKB">
        <authorList>
            <consortium name="Ensembl"/>
        </authorList>
    </citation>
    <scope>IDENTIFICATION</scope>
    <source>
        <strain evidence="2">Thorbecke</strain>
    </source>
</reference>
<feature type="region of interest" description="Disordered" evidence="1">
    <location>
        <begin position="989"/>
        <end position="1011"/>
    </location>
</feature>
<dbReference type="GeneTree" id="ENSGT00390000015348"/>
<dbReference type="Proteomes" id="UP000001811">
    <property type="component" value="Chromosome 16"/>
</dbReference>
<feature type="compositionally biased region" description="Basic and acidic residues" evidence="1">
    <location>
        <begin position="1241"/>
        <end position="1254"/>
    </location>
</feature>
<dbReference type="GO" id="GO:0032587">
    <property type="term" value="C:ruffle membrane"/>
    <property type="evidence" value="ECO:0007669"/>
    <property type="project" value="Ensembl"/>
</dbReference>
<feature type="region of interest" description="Disordered" evidence="1">
    <location>
        <begin position="1201"/>
        <end position="1271"/>
    </location>
</feature>
<dbReference type="GO" id="GO:0048471">
    <property type="term" value="C:perinuclear region of cytoplasm"/>
    <property type="evidence" value="ECO:0007669"/>
    <property type="project" value="Ensembl"/>
</dbReference>
<dbReference type="PaxDb" id="9986-ENSOCUP00000012118"/>
<evidence type="ECO:0000256" key="1">
    <source>
        <dbReference type="SAM" id="MobiDB-lite"/>
    </source>
</evidence>
<feature type="compositionally biased region" description="Basic and acidic residues" evidence="1">
    <location>
        <begin position="817"/>
        <end position="837"/>
    </location>
</feature>
<name>G1T6Q5_RABIT</name>
<dbReference type="GO" id="GO:0005912">
    <property type="term" value="C:adherens junction"/>
    <property type="evidence" value="ECO:0007669"/>
    <property type="project" value="Ensembl"/>
</dbReference>
<feature type="compositionally biased region" description="Polar residues" evidence="1">
    <location>
        <begin position="1032"/>
        <end position="1042"/>
    </location>
</feature>
<dbReference type="Ensembl" id="ENSOCUT00000014101.3">
    <property type="protein sequence ID" value="ENSOCUP00000012118.3"/>
    <property type="gene ID" value="ENSOCUG00000014102.3"/>
</dbReference>
<feature type="region of interest" description="Disordered" evidence="1">
    <location>
        <begin position="130"/>
        <end position="149"/>
    </location>
</feature>
<feature type="compositionally biased region" description="Polar residues" evidence="1">
    <location>
        <begin position="640"/>
        <end position="658"/>
    </location>
</feature>
<dbReference type="PANTHER" id="PTHR34757:SF1">
    <property type="entry name" value="JUNCTIONAL CADHERIN 5-ASSOCIATED PROTEIN"/>
    <property type="match status" value="1"/>
</dbReference>
<feature type="compositionally biased region" description="Pro residues" evidence="1">
    <location>
        <begin position="319"/>
        <end position="337"/>
    </location>
</feature>
<feature type="compositionally biased region" description="Basic and acidic residues" evidence="1">
    <location>
        <begin position="65"/>
        <end position="76"/>
    </location>
</feature>
<dbReference type="GO" id="GO:1900748">
    <property type="term" value="P:positive regulation of vascular endothelial growth factor signaling pathway"/>
    <property type="evidence" value="ECO:0007669"/>
    <property type="project" value="Ensembl"/>
</dbReference>
<feature type="region of interest" description="Disordered" evidence="1">
    <location>
        <begin position="1145"/>
        <end position="1181"/>
    </location>
</feature>
<feature type="region of interest" description="Disordered" evidence="1">
    <location>
        <begin position="1"/>
        <end position="118"/>
    </location>
</feature>
<feature type="compositionally biased region" description="Low complexity" evidence="1">
    <location>
        <begin position="955"/>
        <end position="971"/>
    </location>
</feature>
<dbReference type="AlphaFoldDB" id="G1T6Q5"/>
<gene>
    <name evidence="2" type="primary">JCAD</name>
</gene>
<feature type="compositionally biased region" description="Low complexity" evidence="1">
    <location>
        <begin position="994"/>
        <end position="1003"/>
    </location>
</feature>
<dbReference type="Bgee" id="ENSOCUG00000014102">
    <property type="expression patterns" value="Expressed in upper lobe of left lung and 16 other cell types or tissues"/>
</dbReference>
<feature type="compositionally biased region" description="Low complexity" evidence="1">
    <location>
        <begin position="927"/>
        <end position="939"/>
    </location>
</feature>
<dbReference type="GO" id="GO:0043410">
    <property type="term" value="P:positive regulation of MAPK cascade"/>
    <property type="evidence" value="ECO:0007669"/>
    <property type="project" value="Ensembl"/>
</dbReference>